<feature type="binding site" evidence="3">
    <location>
        <position position="329"/>
    </location>
    <ligand>
        <name>Mg(2+)</name>
        <dbReference type="ChEBI" id="CHEBI:18420"/>
        <label>1</label>
    </ligand>
</feature>
<proteinExistence type="inferred from homology"/>
<keyword evidence="3" id="KW-0479">Metal-binding</keyword>
<keyword evidence="3" id="KW-0460">Magnesium</keyword>
<protein>
    <submittedName>
        <fullName evidence="4">ADP-ribosylglycohydrolase family protein</fullName>
    </submittedName>
</protein>
<dbReference type="AlphaFoldDB" id="A0A5N1IRQ5"/>
<dbReference type="InterPro" id="IPR005502">
    <property type="entry name" value="Ribosyl_crysJ1"/>
</dbReference>
<accession>A0A5N1IRQ5</accession>
<dbReference type="Pfam" id="PF03747">
    <property type="entry name" value="ADP_ribosyl_GH"/>
    <property type="match status" value="1"/>
</dbReference>
<dbReference type="GO" id="GO:0046872">
    <property type="term" value="F:metal ion binding"/>
    <property type="evidence" value="ECO:0007669"/>
    <property type="project" value="UniProtKB-KW"/>
</dbReference>
<gene>
    <name evidence="4" type="ORF">F0P94_11825</name>
</gene>
<organism evidence="4 5">
    <name type="scientific">Adhaeribacter soli</name>
    <dbReference type="NCBI Taxonomy" id="2607655"/>
    <lineage>
        <taxon>Bacteria</taxon>
        <taxon>Pseudomonadati</taxon>
        <taxon>Bacteroidota</taxon>
        <taxon>Cytophagia</taxon>
        <taxon>Cytophagales</taxon>
        <taxon>Hymenobacteraceae</taxon>
        <taxon>Adhaeribacter</taxon>
    </lineage>
</organism>
<dbReference type="PANTHER" id="PTHR16222">
    <property type="entry name" value="ADP-RIBOSYLGLYCOHYDROLASE"/>
    <property type="match status" value="1"/>
</dbReference>
<evidence type="ECO:0000256" key="3">
    <source>
        <dbReference type="PIRSR" id="PIRSR605502-1"/>
    </source>
</evidence>
<comment type="similarity">
    <text evidence="1">Belongs to the ADP-ribosylglycohydrolase family.</text>
</comment>
<dbReference type="GO" id="GO:0016787">
    <property type="term" value="F:hydrolase activity"/>
    <property type="evidence" value="ECO:0007669"/>
    <property type="project" value="UniProtKB-KW"/>
</dbReference>
<dbReference type="InterPro" id="IPR036705">
    <property type="entry name" value="Ribosyl_crysJ1_sf"/>
</dbReference>
<keyword evidence="5" id="KW-1185">Reference proteome</keyword>
<comment type="cofactor">
    <cofactor evidence="3">
        <name>Mg(2+)</name>
        <dbReference type="ChEBI" id="CHEBI:18420"/>
    </cofactor>
    <text evidence="3">Binds 2 magnesium ions per subunit.</text>
</comment>
<feature type="binding site" evidence="3">
    <location>
        <position position="69"/>
    </location>
    <ligand>
        <name>Mg(2+)</name>
        <dbReference type="ChEBI" id="CHEBI:18420"/>
        <label>1</label>
    </ligand>
</feature>
<comment type="caution">
    <text evidence="4">The sequence shown here is derived from an EMBL/GenBank/DDBJ whole genome shotgun (WGS) entry which is preliminary data.</text>
</comment>
<reference evidence="4 5" key="1">
    <citation type="submission" date="2019-09" db="EMBL/GenBank/DDBJ databases">
        <title>Genome sequence of Adhaeribacter sp. M2.</title>
        <authorList>
            <person name="Srinivasan S."/>
        </authorList>
    </citation>
    <scope>NUCLEOTIDE SEQUENCE [LARGE SCALE GENOMIC DNA]</scope>
    <source>
        <strain evidence="4 5">M2</strain>
    </source>
</reference>
<evidence type="ECO:0000256" key="1">
    <source>
        <dbReference type="ARBA" id="ARBA00010702"/>
    </source>
</evidence>
<dbReference type="Proteomes" id="UP000326570">
    <property type="component" value="Unassembled WGS sequence"/>
</dbReference>
<dbReference type="PANTHER" id="PTHR16222:SF24">
    <property type="entry name" value="ADP-RIBOSYLHYDROLASE ARH3"/>
    <property type="match status" value="1"/>
</dbReference>
<dbReference type="Gene3D" id="1.10.4080.10">
    <property type="entry name" value="ADP-ribosylation/Crystallin J1"/>
    <property type="match status" value="1"/>
</dbReference>
<dbReference type="EMBL" id="VTWT01000006">
    <property type="protein sequence ID" value="KAA9332690.1"/>
    <property type="molecule type" value="Genomic_DNA"/>
</dbReference>
<feature type="binding site" evidence="3">
    <location>
        <position position="326"/>
    </location>
    <ligand>
        <name>Mg(2+)</name>
        <dbReference type="ChEBI" id="CHEBI:18420"/>
        <label>1</label>
    </ligand>
</feature>
<feature type="binding site" evidence="3">
    <location>
        <position position="71"/>
    </location>
    <ligand>
        <name>Mg(2+)</name>
        <dbReference type="ChEBI" id="CHEBI:18420"/>
        <label>1</label>
    </ligand>
</feature>
<dbReference type="RefSeq" id="WP_150904103.1">
    <property type="nucleotide sequence ID" value="NZ_VTWT01000006.1"/>
</dbReference>
<dbReference type="SUPFAM" id="SSF101478">
    <property type="entry name" value="ADP-ribosylglycohydrolase"/>
    <property type="match status" value="1"/>
</dbReference>
<feature type="binding site" evidence="3">
    <location>
        <position position="328"/>
    </location>
    <ligand>
        <name>Mg(2+)</name>
        <dbReference type="ChEBI" id="CHEBI:18420"/>
        <label>1</label>
    </ligand>
</feature>
<evidence type="ECO:0000313" key="5">
    <source>
        <dbReference type="Proteomes" id="UP000326570"/>
    </source>
</evidence>
<evidence type="ECO:0000313" key="4">
    <source>
        <dbReference type="EMBL" id="KAA9332690.1"/>
    </source>
</evidence>
<feature type="binding site" evidence="3">
    <location>
        <position position="70"/>
    </location>
    <ligand>
        <name>Mg(2+)</name>
        <dbReference type="ChEBI" id="CHEBI:18420"/>
        <label>1</label>
    </ligand>
</feature>
<evidence type="ECO:0000256" key="2">
    <source>
        <dbReference type="ARBA" id="ARBA00022801"/>
    </source>
</evidence>
<dbReference type="InterPro" id="IPR050792">
    <property type="entry name" value="ADP-ribosylglycohydrolase"/>
</dbReference>
<keyword evidence="2 4" id="KW-0378">Hydrolase</keyword>
<sequence>MKPETKYKGSIKLAAIGDALGWITEFEKSQDSIQKKYNASRIDRFFDWQKTVGGRFLGYTDFIKAGSYSDDTQLMLSVARSIKENGDVDQHYFSKVELPNWLHYARGGGRTVKNAAIKISRKSAKWNKNFFTFKVKDSVIDYRDSGANGAAMRILPIALANLGNEEKIKEEIFANSIITHGHPRAIIGAILYGFAINHIIQFRPEDFNPNSFIAYLGKDIHQKFHLAFLNKKSFLDWKLEWNSFGKNFEHEFTATLNETQQYLRDLYVAIQKNISVKDTLVQLGCYENSTKGSGISTVLAGIYLTCIFHNNPTEAINEAVNSIGSDTDSIAAFTGGLIGALHGQNCIPKKWSKVQDELYLEEISAGLLAISEGQKGILKKPANLEGKKSLNSIIEDNFIENELITFDPLGSGSIKYLNRQKTLTSGKYNLILGVEFEIGQYCVFSKSFDLKNYGDLEKAKSENNESILFEIAESKLSLTNFNQLKSYFKDNKNIKPDLIDLLIDIVKG</sequence>
<name>A0A5N1IRQ5_9BACT</name>